<name>A0A5J5EKI1_9PEZI</name>
<dbReference type="EMBL" id="VXIS01000225">
    <property type="protein sequence ID" value="KAA8896165.1"/>
    <property type="molecule type" value="Genomic_DNA"/>
</dbReference>
<evidence type="ECO:0000313" key="3">
    <source>
        <dbReference type="Proteomes" id="UP000326924"/>
    </source>
</evidence>
<gene>
    <name evidence="2" type="ORF">FN846DRAFT_966185</name>
</gene>
<feature type="transmembrane region" description="Helical" evidence="1">
    <location>
        <begin position="21"/>
        <end position="43"/>
    </location>
</feature>
<sequence>MVKTSFPRRTSFVMLEHCTAPSAGDLSAIGFASVCLTGIYSAFIRYSYLSTTINATRTHTPGSSLLGFSGVVVVVVCLFFAIERRDVRPLVWGWQRPARPGCCLVFSKKPESPRIDSR</sequence>
<dbReference type="Proteomes" id="UP000326924">
    <property type="component" value="Unassembled WGS sequence"/>
</dbReference>
<keyword evidence="3" id="KW-1185">Reference proteome</keyword>
<evidence type="ECO:0000256" key="1">
    <source>
        <dbReference type="SAM" id="Phobius"/>
    </source>
</evidence>
<feature type="transmembrane region" description="Helical" evidence="1">
    <location>
        <begin position="63"/>
        <end position="82"/>
    </location>
</feature>
<accession>A0A5J5EKI1</accession>
<protein>
    <submittedName>
        <fullName evidence="2">Uncharacterized protein</fullName>
    </submittedName>
</protein>
<evidence type="ECO:0000313" key="2">
    <source>
        <dbReference type="EMBL" id="KAA8896165.1"/>
    </source>
</evidence>
<comment type="caution">
    <text evidence="2">The sequence shown here is derived from an EMBL/GenBank/DDBJ whole genome shotgun (WGS) entry which is preliminary data.</text>
</comment>
<organism evidence="2 3">
    <name type="scientific">Sphaerosporella brunnea</name>
    <dbReference type="NCBI Taxonomy" id="1250544"/>
    <lineage>
        <taxon>Eukaryota</taxon>
        <taxon>Fungi</taxon>
        <taxon>Dikarya</taxon>
        <taxon>Ascomycota</taxon>
        <taxon>Pezizomycotina</taxon>
        <taxon>Pezizomycetes</taxon>
        <taxon>Pezizales</taxon>
        <taxon>Pyronemataceae</taxon>
        <taxon>Sphaerosporella</taxon>
    </lineage>
</organism>
<keyword evidence="1" id="KW-0472">Membrane</keyword>
<dbReference type="InParanoid" id="A0A5J5EKI1"/>
<dbReference type="AlphaFoldDB" id="A0A5J5EKI1"/>
<keyword evidence="1" id="KW-1133">Transmembrane helix</keyword>
<proteinExistence type="predicted"/>
<keyword evidence="1" id="KW-0812">Transmembrane</keyword>
<reference evidence="2 3" key="1">
    <citation type="submission" date="2019-09" db="EMBL/GenBank/DDBJ databases">
        <title>Draft genome of the ectomycorrhizal ascomycete Sphaerosporella brunnea.</title>
        <authorList>
            <consortium name="DOE Joint Genome Institute"/>
            <person name="Benucci G.M."/>
            <person name="Marozzi G."/>
            <person name="Antonielli L."/>
            <person name="Sanchez S."/>
            <person name="Marco P."/>
            <person name="Wang X."/>
            <person name="Falini L.B."/>
            <person name="Barry K."/>
            <person name="Haridas S."/>
            <person name="Lipzen A."/>
            <person name="Labutti K."/>
            <person name="Grigoriev I.V."/>
            <person name="Murat C."/>
            <person name="Martin F."/>
            <person name="Albertini E."/>
            <person name="Donnini D."/>
            <person name="Bonito G."/>
        </authorList>
    </citation>
    <scope>NUCLEOTIDE SEQUENCE [LARGE SCALE GENOMIC DNA]</scope>
    <source>
        <strain evidence="2 3">Sb_GMNB300</strain>
    </source>
</reference>